<dbReference type="GeneID" id="9589890"/>
<dbReference type="AlphaFoldDB" id="D8PPB1"/>
<dbReference type="eggNOG" id="ENOG502SMY3">
    <property type="taxonomic scope" value="Eukaryota"/>
</dbReference>
<protein>
    <submittedName>
        <fullName evidence="2">Uncharacterized protein</fullName>
    </submittedName>
</protein>
<feature type="transmembrane region" description="Helical" evidence="1">
    <location>
        <begin position="63"/>
        <end position="82"/>
    </location>
</feature>
<dbReference type="KEGG" id="scm:SCHCO_02612001"/>
<feature type="transmembrane region" description="Helical" evidence="1">
    <location>
        <begin position="145"/>
        <end position="167"/>
    </location>
</feature>
<keyword evidence="1" id="KW-0472">Membrane</keyword>
<feature type="transmembrane region" description="Helical" evidence="1">
    <location>
        <begin position="187"/>
        <end position="206"/>
    </location>
</feature>
<dbReference type="RefSeq" id="XP_003037229.1">
    <property type="nucleotide sequence ID" value="XM_003037183.1"/>
</dbReference>
<feature type="transmembrane region" description="Helical" evidence="1">
    <location>
        <begin position="227"/>
        <end position="252"/>
    </location>
</feature>
<keyword evidence="1" id="KW-1133">Transmembrane helix</keyword>
<dbReference type="OrthoDB" id="2905268at2759"/>
<dbReference type="Proteomes" id="UP000007431">
    <property type="component" value="Unassembled WGS sequence"/>
</dbReference>
<sequence length="333" mass="36261">MSNNTNPYAPSDEPPELMLADRTNFIGAILCGSAWGILLTVAFMTVQALLASLRSNPHWSRTAMPLLAFVVIIVACGTLNFAGNTDISRRMFVENRMYPGGPSMFLNDHYDDPMDVLGNAGYIIANFFADALLLYRCYVVWAKKWWIIVIPGCVFIASTTMSIFLLYQVSQPTESLWLHVDVGLTYFSLSLAVNLLLTLLIVGRLLSLSNQVTRMLGSQHARTYTSVAALLVESAAPYAVVNLIFIVTYGIGSPGSNVVLPVLSQIMCTSSVLIILRVANGRAWSQQTTEIARNRAGISGGRFTNGNESGTMVLSDVHFKSGVSRASESESKA</sequence>
<reference evidence="2 3" key="1">
    <citation type="journal article" date="2010" name="Nat. Biotechnol.">
        <title>Genome sequence of the model mushroom Schizophyllum commune.</title>
        <authorList>
            <person name="Ohm R.A."/>
            <person name="de Jong J.F."/>
            <person name="Lugones L.G."/>
            <person name="Aerts A."/>
            <person name="Kothe E."/>
            <person name="Stajich J.E."/>
            <person name="de Vries R.P."/>
            <person name="Record E."/>
            <person name="Levasseur A."/>
            <person name="Baker S.E."/>
            <person name="Bartholomew K.A."/>
            <person name="Coutinho P.M."/>
            <person name="Erdmann S."/>
            <person name="Fowler T.J."/>
            <person name="Gathman A.C."/>
            <person name="Lombard V."/>
            <person name="Henrissat B."/>
            <person name="Knabe N."/>
            <person name="Kuees U."/>
            <person name="Lilly W.W."/>
            <person name="Lindquist E."/>
            <person name="Lucas S."/>
            <person name="Magnuson J.K."/>
            <person name="Piumi F."/>
            <person name="Raudaskoski M."/>
            <person name="Salamov A."/>
            <person name="Schmutz J."/>
            <person name="Schwarze F.W.M.R."/>
            <person name="vanKuyk P.A."/>
            <person name="Horton J.S."/>
            <person name="Grigoriev I.V."/>
            <person name="Woesten H.A.B."/>
        </authorList>
    </citation>
    <scope>NUCLEOTIDE SEQUENCE [LARGE SCALE GENOMIC DNA]</scope>
    <source>
        <strain evidence="3">H4-8 / FGSC 9210</strain>
    </source>
</reference>
<evidence type="ECO:0000256" key="1">
    <source>
        <dbReference type="SAM" id="Phobius"/>
    </source>
</evidence>
<dbReference type="HOGENOM" id="CLU_044614_0_0_1"/>
<organism evidence="3">
    <name type="scientific">Schizophyllum commune (strain H4-8 / FGSC 9210)</name>
    <name type="common">Split gill fungus</name>
    <dbReference type="NCBI Taxonomy" id="578458"/>
    <lineage>
        <taxon>Eukaryota</taxon>
        <taxon>Fungi</taxon>
        <taxon>Dikarya</taxon>
        <taxon>Basidiomycota</taxon>
        <taxon>Agaricomycotina</taxon>
        <taxon>Agaricomycetes</taxon>
        <taxon>Agaricomycetidae</taxon>
        <taxon>Agaricales</taxon>
        <taxon>Schizophyllaceae</taxon>
        <taxon>Schizophyllum</taxon>
    </lineage>
</organism>
<dbReference type="OMA" id="VWNICYL"/>
<gene>
    <name evidence="2" type="ORF">SCHCODRAFT_255445</name>
</gene>
<dbReference type="VEuPathDB" id="FungiDB:SCHCODRAFT_02612001"/>
<feature type="transmembrane region" description="Helical" evidence="1">
    <location>
        <begin position="258"/>
        <end position="279"/>
    </location>
</feature>
<evidence type="ECO:0000313" key="2">
    <source>
        <dbReference type="EMBL" id="EFJ02327.1"/>
    </source>
</evidence>
<proteinExistence type="predicted"/>
<accession>D8PPB1</accession>
<keyword evidence="3" id="KW-1185">Reference proteome</keyword>
<feature type="transmembrane region" description="Helical" evidence="1">
    <location>
        <begin position="25"/>
        <end position="51"/>
    </location>
</feature>
<dbReference type="EMBL" id="GL377302">
    <property type="protein sequence ID" value="EFJ02327.1"/>
    <property type="molecule type" value="Genomic_DNA"/>
</dbReference>
<evidence type="ECO:0000313" key="3">
    <source>
        <dbReference type="Proteomes" id="UP000007431"/>
    </source>
</evidence>
<keyword evidence="1" id="KW-0812">Transmembrane</keyword>
<dbReference type="InParanoid" id="D8PPB1"/>
<name>D8PPB1_SCHCM</name>